<keyword evidence="1" id="KW-0812">Transmembrane</keyword>
<feature type="transmembrane region" description="Helical" evidence="1">
    <location>
        <begin position="99"/>
        <end position="117"/>
    </location>
</feature>
<sequence length="432" mass="46920">CHYNALEFVLRPSLTGIPSDLLTVPPALVPGLAPPSGTMYGSAGVHSNPSGMLLSGGSFGRKSQALWASAGQLVSMGQAGLGLVIMLLSWLFFYEFTEATGLMLGAAMLAAGGVGWVGGRARSANLSNLHLLATLLALLLSFNFIGQVVREVHVDCGLAELFLQGRMLEERVTALRQTEAMHTVYSRLNEMEDMLTLVQEGAAKTLELKGEQERLRHTDAAYIGAKLDLLRRHAQSALDNILSNPNLNETVVRNLNEADKDYLRKRLDTADRVVARIQKHHEEDGQDITFEEYNELLSALTDASVFADKHGDGDLVQARAELPNMAGALKRRRDDEYHNLLPGSAHKDLERINARRARSRAEWERQLTQILDAQAQAGAGGADMGTQLAEHCVRESRGHAITMAAGLLAVAVQLASAYVALSLSMRLPLKGD</sequence>
<feature type="transmembrane region" description="Helical" evidence="1">
    <location>
        <begin position="65"/>
        <end position="93"/>
    </location>
</feature>
<proteinExistence type="predicted"/>
<evidence type="ECO:0000313" key="2">
    <source>
        <dbReference type="EMBL" id="JAT76182.1"/>
    </source>
</evidence>
<accession>A0A1D2AAG5</accession>
<gene>
    <name evidence="2" type="ORF">g.28974</name>
</gene>
<feature type="non-terminal residue" evidence="2">
    <location>
        <position position="1"/>
    </location>
</feature>
<keyword evidence="1" id="KW-0472">Membrane</keyword>
<dbReference type="EMBL" id="GDKF01002440">
    <property type="protein sequence ID" value="JAT76182.1"/>
    <property type="molecule type" value="Transcribed_RNA"/>
</dbReference>
<keyword evidence="1" id="KW-1133">Transmembrane helix</keyword>
<name>A0A1D2AAG5_AUXPR</name>
<protein>
    <submittedName>
        <fullName evidence="2">Uncharacterized protein</fullName>
    </submittedName>
</protein>
<evidence type="ECO:0000256" key="1">
    <source>
        <dbReference type="SAM" id="Phobius"/>
    </source>
</evidence>
<organism evidence="2">
    <name type="scientific">Auxenochlorella protothecoides</name>
    <name type="common">Green microalga</name>
    <name type="synonym">Chlorella protothecoides</name>
    <dbReference type="NCBI Taxonomy" id="3075"/>
    <lineage>
        <taxon>Eukaryota</taxon>
        <taxon>Viridiplantae</taxon>
        <taxon>Chlorophyta</taxon>
        <taxon>core chlorophytes</taxon>
        <taxon>Trebouxiophyceae</taxon>
        <taxon>Chlorellales</taxon>
        <taxon>Chlorellaceae</taxon>
        <taxon>Auxenochlorella</taxon>
    </lineage>
</organism>
<feature type="transmembrane region" description="Helical" evidence="1">
    <location>
        <begin position="400"/>
        <end position="421"/>
    </location>
</feature>
<reference evidence="2" key="1">
    <citation type="submission" date="2015-08" db="EMBL/GenBank/DDBJ databases">
        <authorList>
            <person name="Babu N.S."/>
            <person name="Beckwith C.J."/>
            <person name="Beseler K.G."/>
            <person name="Brison A."/>
            <person name="Carone J.V."/>
            <person name="Caskin T.P."/>
            <person name="Diamond M."/>
            <person name="Durham M.E."/>
            <person name="Foxe J.M."/>
            <person name="Go M."/>
            <person name="Henderson B.A."/>
            <person name="Jones I.B."/>
            <person name="McGettigan J.A."/>
            <person name="Micheletti S.J."/>
            <person name="Nasrallah M.E."/>
            <person name="Ortiz D."/>
            <person name="Piller C.R."/>
            <person name="Privatt S.R."/>
            <person name="Schneider S.L."/>
            <person name="Sharp S."/>
            <person name="Smith T.C."/>
            <person name="Stanton J.D."/>
            <person name="Ullery H.E."/>
            <person name="Wilson R.J."/>
            <person name="Serrano M.G."/>
            <person name="Buck G."/>
            <person name="Lee V."/>
            <person name="Wang Y."/>
            <person name="Carvalho R."/>
            <person name="Voegtly L."/>
            <person name="Shi R."/>
            <person name="Duckworth R."/>
            <person name="Johnson A."/>
            <person name="Loviza R."/>
            <person name="Walstead R."/>
            <person name="Shah Z."/>
            <person name="Kiflezghi M."/>
            <person name="Wade K."/>
            <person name="Ball S.L."/>
            <person name="Bradley K.W."/>
            <person name="Asai D.J."/>
            <person name="Bowman C.A."/>
            <person name="Russell D.A."/>
            <person name="Pope W.H."/>
            <person name="Jacobs-Sera D."/>
            <person name="Hendrix R.W."/>
            <person name="Hatfull G.F."/>
        </authorList>
    </citation>
    <scope>NUCLEOTIDE SEQUENCE</scope>
</reference>
<feature type="transmembrane region" description="Helical" evidence="1">
    <location>
        <begin position="129"/>
        <end position="149"/>
    </location>
</feature>
<dbReference type="AlphaFoldDB" id="A0A1D2AAG5"/>